<dbReference type="OrthoDB" id="9807606at2"/>
<reference evidence="3" key="1">
    <citation type="submission" date="2016-10" db="EMBL/GenBank/DDBJ databases">
        <authorList>
            <person name="Varghese N."/>
            <person name="Submissions S."/>
        </authorList>
    </citation>
    <scope>NUCLEOTIDE SEQUENCE [LARGE SCALE GENOMIC DNA]</scope>
    <source>
        <strain evidence="3">JCM 21621</strain>
    </source>
</reference>
<dbReference type="SUPFAM" id="SSF52096">
    <property type="entry name" value="ClpP/crotonase"/>
    <property type="match status" value="1"/>
</dbReference>
<dbReference type="AlphaFoldDB" id="A0A1H0R2D8"/>
<dbReference type="PANTHER" id="PTHR43802">
    <property type="entry name" value="ENOYL-COA HYDRATASE"/>
    <property type="match status" value="1"/>
</dbReference>
<accession>A0A1H0R2D8</accession>
<evidence type="ECO:0000313" key="3">
    <source>
        <dbReference type="Proteomes" id="UP000242957"/>
    </source>
</evidence>
<dbReference type="PANTHER" id="PTHR43802:SF1">
    <property type="entry name" value="IP11341P-RELATED"/>
    <property type="match status" value="1"/>
</dbReference>
<dbReference type="EMBL" id="FNIJ01000026">
    <property type="protein sequence ID" value="SDP23158.1"/>
    <property type="molecule type" value="Genomic_DNA"/>
</dbReference>
<sequence>MTTAFTPGRGLSLELNGHIATLTFSRPPLNFFDKDLIMDLVAALEHLDQVPECRVTILQAEGKTFCAGADFTGSEETKDPQFPRRLYKFAVRLFRIRKPVITVVEGAAIGGGLGLALFGDFRVTSAKARFSANFNRLGIHQGFGISVTLPRVVGVQMASLLIATGRRIDGVEAVRIGLADVLAEPGEERQAARALAQEIALSAPLAVMSSRETLRMGLADAVDAIIDREASEQEWQIPMADFAEGNRAMAERRDPVFKGK</sequence>
<organism evidence="2 3">
    <name type="scientific">Pseudomonas jinjuensis</name>
    <dbReference type="NCBI Taxonomy" id="198616"/>
    <lineage>
        <taxon>Bacteria</taxon>
        <taxon>Pseudomonadati</taxon>
        <taxon>Pseudomonadota</taxon>
        <taxon>Gammaproteobacteria</taxon>
        <taxon>Pseudomonadales</taxon>
        <taxon>Pseudomonadaceae</taxon>
        <taxon>Pseudomonas</taxon>
    </lineage>
</organism>
<evidence type="ECO:0000256" key="1">
    <source>
        <dbReference type="ARBA" id="ARBA00005254"/>
    </source>
</evidence>
<dbReference type="Pfam" id="PF00378">
    <property type="entry name" value="ECH_1"/>
    <property type="match status" value="1"/>
</dbReference>
<comment type="similarity">
    <text evidence="1">Belongs to the enoyl-CoA hydratase/isomerase family.</text>
</comment>
<dbReference type="STRING" id="198616.SAMN05216193_1265"/>
<evidence type="ECO:0000313" key="2">
    <source>
        <dbReference type="EMBL" id="SDP23158.1"/>
    </source>
</evidence>
<name>A0A1H0R2D8_9PSED</name>
<dbReference type="InterPro" id="IPR001753">
    <property type="entry name" value="Enoyl-CoA_hydra/iso"/>
</dbReference>
<dbReference type="RefSeq" id="WP_084315200.1">
    <property type="nucleotide sequence ID" value="NZ_FNIJ01000026.1"/>
</dbReference>
<proteinExistence type="inferred from homology"/>
<dbReference type="InterPro" id="IPR029045">
    <property type="entry name" value="ClpP/crotonase-like_dom_sf"/>
</dbReference>
<keyword evidence="3" id="KW-1185">Reference proteome</keyword>
<protein>
    <submittedName>
        <fullName evidence="2">Enoyl-CoA hydratase/carnithine racemase</fullName>
    </submittedName>
</protein>
<gene>
    <name evidence="2" type="ORF">SAMN05216193_1265</name>
</gene>
<dbReference type="CDD" id="cd06558">
    <property type="entry name" value="crotonase-like"/>
    <property type="match status" value="1"/>
</dbReference>
<dbReference type="Gene3D" id="3.90.226.10">
    <property type="entry name" value="2-enoyl-CoA Hydratase, Chain A, domain 1"/>
    <property type="match status" value="1"/>
</dbReference>
<dbReference type="GO" id="GO:0003824">
    <property type="term" value="F:catalytic activity"/>
    <property type="evidence" value="ECO:0007669"/>
    <property type="project" value="UniProtKB-ARBA"/>
</dbReference>
<dbReference type="Proteomes" id="UP000242957">
    <property type="component" value="Unassembled WGS sequence"/>
</dbReference>